<accession>A0AAN9TCK5</accession>
<dbReference type="SUPFAM" id="SSF109604">
    <property type="entry name" value="HD-domain/PDEase-like"/>
    <property type="match status" value="1"/>
</dbReference>
<dbReference type="Gene3D" id="1.10.1300.10">
    <property type="entry name" value="3'5'-cyclic nucleotide phosphodiesterase, catalytic domain"/>
    <property type="match status" value="1"/>
</dbReference>
<name>A0AAN9TCK5_9HEMI</name>
<feature type="domain" description="PDEase" evidence="1">
    <location>
        <begin position="345"/>
        <end position="387"/>
    </location>
</feature>
<reference evidence="2 3" key="1">
    <citation type="submission" date="2024-03" db="EMBL/GenBank/DDBJ databases">
        <title>Adaptation during the transition from Ophiocordyceps entomopathogen to insect associate is accompanied by gene loss and intensified selection.</title>
        <authorList>
            <person name="Ward C.M."/>
            <person name="Onetto C.A."/>
            <person name="Borneman A.R."/>
        </authorList>
    </citation>
    <scope>NUCLEOTIDE SEQUENCE [LARGE SCALE GENOMIC DNA]</scope>
    <source>
        <strain evidence="2">AWRI1</strain>
        <tissue evidence="2">Single Adult Female</tissue>
    </source>
</reference>
<dbReference type="InterPro" id="IPR036971">
    <property type="entry name" value="PDEase_catalytic_dom_sf"/>
</dbReference>
<dbReference type="EMBL" id="JBBCAQ010000035">
    <property type="protein sequence ID" value="KAK7578175.1"/>
    <property type="molecule type" value="Genomic_DNA"/>
</dbReference>
<dbReference type="Pfam" id="PF00233">
    <property type="entry name" value="PDEase_I"/>
    <property type="match status" value="1"/>
</dbReference>
<dbReference type="GO" id="GO:0007165">
    <property type="term" value="P:signal transduction"/>
    <property type="evidence" value="ECO:0007669"/>
    <property type="project" value="InterPro"/>
</dbReference>
<evidence type="ECO:0000313" key="2">
    <source>
        <dbReference type="EMBL" id="KAK7578175.1"/>
    </source>
</evidence>
<gene>
    <name evidence="2" type="ORF">V9T40_010380</name>
</gene>
<dbReference type="Gene3D" id="3.30.450.40">
    <property type="match status" value="1"/>
</dbReference>
<dbReference type="Proteomes" id="UP001367676">
    <property type="component" value="Unassembled WGS sequence"/>
</dbReference>
<evidence type="ECO:0000259" key="1">
    <source>
        <dbReference type="Pfam" id="PF00233"/>
    </source>
</evidence>
<protein>
    <recommendedName>
        <fullName evidence="1">PDEase domain-containing protein</fullName>
    </recommendedName>
</protein>
<organism evidence="2 3">
    <name type="scientific">Parthenolecanium corni</name>
    <dbReference type="NCBI Taxonomy" id="536013"/>
    <lineage>
        <taxon>Eukaryota</taxon>
        <taxon>Metazoa</taxon>
        <taxon>Ecdysozoa</taxon>
        <taxon>Arthropoda</taxon>
        <taxon>Hexapoda</taxon>
        <taxon>Insecta</taxon>
        <taxon>Pterygota</taxon>
        <taxon>Neoptera</taxon>
        <taxon>Paraneoptera</taxon>
        <taxon>Hemiptera</taxon>
        <taxon>Sternorrhyncha</taxon>
        <taxon>Coccoidea</taxon>
        <taxon>Coccidae</taxon>
        <taxon>Parthenolecanium</taxon>
    </lineage>
</organism>
<dbReference type="InterPro" id="IPR029016">
    <property type="entry name" value="GAF-like_dom_sf"/>
</dbReference>
<dbReference type="SUPFAM" id="SSF55781">
    <property type="entry name" value="GAF domain-like"/>
    <property type="match status" value="1"/>
</dbReference>
<dbReference type="GO" id="GO:0004114">
    <property type="term" value="F:3',5'-cyclic-nucleotide phosphodiesterase activity"/>
    <property type="evidence" value="ECO:0007669"/>
    <property type="project" value="InterPro"/>
</dbReference>
<dbReference type="InterPro" id="IPR002073">
    <property type="entry name" value="PDEase_catalytic_dom"/>
</dbReference>
<keyword evidence="3" id="KW-1185">Reference proteome</keyword>
<proteinExistence type="predicted"/>
<sequence length="487" mass="55149">MTQLSFPDVENWLDKHTDLCQDYFIRKAEIMLINKWLIAHGFLTINDYINGSRRSSTASANFYPNVEEIADTEKPVPSILINGNFNVSNNFHKRNNSKKCLRHDFAQCKSKSFVKSNDFSNGLISKEASSKSRRSSLKDMRKYTSLPPNSIHMLSLLIESKVHLPRCSLRQSLTSKREMLKMKGEPEFFLSMVRDISTDFDVKCLSQKVVDNLTVLLDADGASLFLIEGPKGKQTLVSKVFDVHSGASKFLLSLKGNTADSEVQLPWGVGVVGHVAESGETVNLQAACELFETYLQFVGIALTNAQMMEDSRKEYERNRAFTIFCGLGIHNTLMYSEIEKAVARQKVSIENLNIFSSLSPENYSTVMKVLKHSILATDLYTYFQCLNFRLVVSIFGWMSQFSAECLIFRPVVSIFGWMSQFSAGCLFSSQLSQFSSGCPNFLPDVSIFSWMSRFSPNCLIFRLVISIFGMKFHFSCSCKKLRQLDEN</sequence>
<evidence type="ECO:0000313" key="3">
    <source>
        <dbReference type="Proteomes" id="UP001367676"/>
    </source>
</evidence>
<comment type="caution">
    <text evidence="2">The sequence shown here is derived from an EMBL/GenBank/DDBJ whole genome shotgun (WGS) entry which is preliminary data.</text>
</comment>
<dbReference type="AlphaFoldDB" id="A0AAN9TCK5"/>